<dbReference type="Proteomes" id="UP000095008">
    <property type="component" value="Unassembled WGS sequence"/>
</dbReference>
<dbReference type="Gene3D" id="2.40.50.100">
    <property type="match status" value="1"/>
</dbReference>
<comment type="similarity">
    <text evidence="1">Belongs to the membrane fusion protein (MFP) (TC 8.A.1) family.</text>
</comment>
<dbReference type="PANTHER" id="PTHR30469">
    <property type="entry name" value="MULTIDRUG RESISTANCE PROTEIN MDTA"/>
    <property type="match status" value="1"/>
</dbReference>
<feature type="domain" description="Multidrug resistance protein MdtA-like alpha-helical hairpin" evidence="3">
    <location>
        <begin position="94"/>
        <end position="146"/>
    </location>
</feature>
<accession>A0A1C2I4Q8</accession>
<sequence length="335" mass="35283">MSTVISKSTLVTVTVLLCTSLGIASPAYAHLEQMAIVRSSHCSTNIRVMGVVESLGDVTLVAPMTGRVLGPFLPTGNVADGAVVARIAPPGLHAKILAAQAQTSFAHTQLKRAQSLLRDGVVARQDVDQKQLLFAEAQGALHVLEAKEGDQILTAPFAGVLQYQVPPGAVVTVDTPIARLDGRDKPWVRALLTPAQAQKVREQTRVLVTAQGWHGQGIIHSIGQSARHNGLVSLYISLPTTSPLLPGEWVDLVIPMTGSVAFQVPTPSVVMRGASSEVFVDRRGRVVAVPVKIKASRGDSTWVQGALKVGDRVVVAGSNLLASGTPVKHADTEGQ</sequence>
<name>A0A1C2I4Q8_ACITH</name>
<dbReference type="SUPFAM" id="SSF111369">
    <property type="entry name" value="HlyD-like secretion proteins"/>
    <property type="match status" value="1"/>
</dbReference>
<gene>
    <name evidence="4" type="ORF">A6M23_12930</name>
</gene>
<dbReference type="PANTHER" id="PTHR30469:SF15">
    <property type="entry name" value="HLYD FAMILY OF SECRETION PROTEINS"/>
    <property type="match status" value="1"/>
</dbReference>
<dbReference type="RefSeq" id="WP_065974439.1">
    <property type="nucleotide sequence ID" value="NZ_LWRY01000151.1"/>
</dbReference>
<dbReference type="Gene3D" id="1.10.287.470">
    <property type="entry name" value="Helix hairpin bin"/>
    <property type="match status" value="1"/>
</dbReference>
<keyword evidence="2" id="KW-0732">Signal</keyword>
<feature type="signal peptide" evidence="2">
    <location>
        <begin position="1"/>
        <end position="29"/>
    </location>
</feature>
<protein>
    <submittedName>
        <fullName evidence="4">Efflux transporter periplasmic adaptor subunit</fullName>
    </submittedName>
</protein>
<dbReference type="EMBL" id="LWRY01000151">
    <property type="protein sequence ID" value="OCX70959.1"/>
    <property type="molecule type" value="Genomic_DNA"/>
</dbReference>
<dbReference type="Gene3D" id="2.40.30.170">
    <property type="match status" value="1"/>
</dbReference>
<dbReference type="InterPro" id="IPR006143">
    <property type="entry name" value="RND_pump_MFP"/>
</dbReference>
<dbReference type="Gene3D" id="2.40.420.20">
    <property type="match status" value="1"/>
</dbReference>
<dbReference type="GO" id="GO:0015562">
    <property type="term" value="F:efflux transmembrane transporter activity"/>
    <property type="evidence" value="ECO:0007669"/>
    <property type="project" value="TreeGrafter"/>
</dbReference>
<dbReference type="InterPro" id="IPR058624">
    <property type="entry name" value="MdtA-like_HH"/>
</dbReference>
<dbReference type="AlphaFoldDB" id="A0A1C2I4Q8"/>
<dbReference type="Pfam" id="PF25876">
    <property type="entry name" value="HH_MFP_RND"/>
    <property type="match status" value="1"/>
</dbReference>
<evidence type="ECO:0000313" key="5">
    <source>
        <dbReference type="Proteomes" id="UP000095008"/>
    </source>
</evidence>
<reference evidence="4" key="1">
    <citation type="journal article" date="2016" name="Int. J. Mol. Sci.">
        <title>Comparative genomics of the extreme acidophile Acidithiobacillus thiooxidans reveals intraspecific divergence and niche adaptation.</title>
        <authorList>
            <person name="Zhang X."/>
            <person name="Feng X."/>
            <person name="Tao J."/>
            <person name="Ma L."/>
            <person name="Xiao Y."/>
            <person name="Liang Y."/>
            <person name="Liu X."/>
            <person name="Yin H."/>
        </authorList>
    </citation>
    <scope>NUCLEOTIDE SEQUENCE [LARGE SCALE GENOMIC DNA]</scope>
    <source>
        <strain evidence="4">DXS-W</strain>
    </source>
</reference>
<dbReference type="OrthoDB" id="5792273at2"/>
<evidence type="ECO:0000256" key="2">
    <source>
        <dbReference type="SAM" id="SignalP"/>
    </source>
</evidence>
<dbReference type="GO" id="GO:1990281">
    <property type="term" value="C:efflux pump complex"/>
    <property type="evidence" value="ECO:0007669"/>
    <property type="project" value="TreeGrafter"/>
</dbReference>
<proteinExistence type="inferred from homology"/>
<evidence type="ECO:0000256" key="1">
    <source>
        <dbReference type="ARBA" id="ARBA00009477"/>
    </source>
</evidence>
<organism evidence="4 5">
    <name type="scientific">Acidithiobacillus thiooxidans</name>
    <name type="common">Thiobacillus thiooxidans</name>
    <dbReference type="NCBI Taxonomy" id="930"/>
    <lineage>
        <taxon>Bacteria</taxon>
        <taxon>Pseudomonadati</taxon>
        <taxon>Pseudomonadota</taxon>
        <taxon>Acidithiobacillia</taxon>
        <taxon>Acidithiobacillales</taxon>
        <taxon>Acidithiobacillaceae</taxon>
        <taxon>Acidithiobacillus</taxon>
    </lineage>
</organism>
<comment type="caution">
    <text evidence="4">The sequence shown here is derived from an EMBL/GenBank/DDBJ whole genome shotgun (WGS) entry which is preliminary data.</text>
</comment>
<dbReference type="NCBIfam" id="TIGR01730">
    <property type="entry name" value="RND_mfp"/>
    <property type="match status" value="1"/>
</dbReference>
<evidence type="ECO:0000313" key="4">
    <source>
        <dbReference type="EMBL" id="OCX70959.1"/>
    </source>
</evidence>
<keyword evidence="5" id="KW-1185">Reference proteome</keyword>
<evidence type="ECO:0000259" key="3">
    <source>
        <dbReference type="Pfam" id="PF25876"/>
    </source>
</evidence>
<feature type="chain" id="PRO_5008663375" evidence="2">
    <location>
        <begin position="30"/>
        <end position="335"/>
    </location>
</feature>